<organism evidence="2 3">
    <name type="scientific">Brassica cretica</name>
    <name type="common">Mustard</name>
    <dbReference type="NCBI Taxonomy" id="69181"/>
    <lineage>
        <taxon>Eukaryota</taxon>
        <taxon>Viridiplantae</taxon>
        <taxon>Streptophyta</taxon>
        <taxon>Embryophyta</taxon>
        <taxon>Tracheophyta</taxon>
        <taxon>Spermatophyta</taxon>
        <taxon>Magnoliopsida</taxon>
        <taxon>eudicotyledons</taxon>
        <taxon>Gunneridae</taxon>
        <taxon>Pentapetalae</taxon>
        <taxon>rosids</taxon>
        <taxon>malvids</taxon>
        <taxon>Brassicales</taxon>
        <taxon>Brassicaceae</taxon>
        <taxon>Brassiceae</taxon>
        <taxon>Brassica</taxon>
    </lineage>
</organism>
<comment type="caution">
    <text evidence="2">The sequence shown here is derived from an EMBL/GenBank/DDBJ whole genome shotgun (WGS) entry which is preliminary data.</text>
</comment>
<keyword evidence="1" id="KW-0812">Transmembrane</keyword>
<feature type="transmembrane region" description="Helical" evidence="1">
    <location>
        <begin position="54"/>
        <end position="73"/>
    </location>
</feature>
<dbReference type="AlphaFoldDB" id="A0A8S9MKK9"/>
<name>A0A8S9MKK9_BRACR</name>
<keyword evidence="1" id="KW-0472">Membrane</keyword>
<sequence>MAREEKSTENSRDFPLSSDDEDLTWWRFDVVSVMSTKTRLETLSGSLRPTYWKVNLWLGLMGYVLLMMFWMSLSSVSVKGSNG</sequence>
<protein>
    <submittedName>
        <fullName evidence="2">Uncharacterized protein</fullName>
    </submittedName>
</protein>
<dbReference type="EMBL" id="QGKW02000007">
    <property type="protein sequence ID" value="KAF2618421.1"/>
    <property type="molecule type" value="Genomic_DNA"/>
</dbReference>
<evidence type="ECO:0000256" key="1">
    <source>
        <dbReference type="SAM" id="Phobius"/>
    </source>
</evidence>
<reference evidence="2" key="1">
    <citation type="submission" date="2019-12" db="EMBL/GenBank/DDBJ databases">
        <title>Genome sequencing and annotation of Brassica cretica.</title>
        <authorList>
            <person name="Studholme D.J."/>
            <person name="Sarris P.F."/>
        </authorList>
    </citation>
    <scope>NUCLEOTIDE SEQUENCE</scope>
    <source>
        <strain evidence="2">PFS-001/15</strain>
        <tissue evidence="2">Leaf</tissue>
    </source>
</reference>
<evidence type="ECO:0000313" key="3">
    <source>
        <dbReference type="Proteomes" id="UP000712281"/>
    </source>
</evidence>
<dbReference type="Proteomes" id="UP000712281">
    <property type="component" value="Unassembled WGS sequence"/>
</dbReference>
<proteinExistence type="predicted"/>
<accession>A0A8S9MKK9</accession>
<gene>
    <name evidence="2" type="ORF">F2Q68_00039721</name>
</gene>
<keyword evidence="1" id="KW-1133">Transmembrane helix</keyword>
<evidence type="ECO:0000313" key="2">
    <source>
        <dbReference type="EMBL" id="KAF2618421.1"/>
    </source>
</evidence>